<evidence type="ECO:0000256" key="1">
    <source>
        <dbReference type="SAM" id="MobiDB-lite"/>
    </source>
</evidence>
<feature type="compositionally biased region" description="Basic and acidic residues" evidence="1">
    <location>
        <begin position="82"/>
        <end position="92"/>
    </location>
</feature>
<comment type="caution">
    <text evidence="2">The sequence shown here is derived from an EMBL/GenBank/DDBJ whole genome shotgun (WGS) entry which is preliminary data.</text>
</comment>
<proteinExistence type="predicted"/>
<protein>
    <submittedName>
        <fullName evidence="2">Uncharacterized protein</fullName>
    </submittedName>
</protein>
<keyword evidence="3" id="KW-1185">Reference proteome</keyword>
<dbReference type="EMBL" id="SZVO01000002">
    <property type="protein sequence ID" value="TKT93303.1"/>
    <property type="molecule type" value="Genomic_DNA"/>
</dbReference>
<organism evidence="2 3">
    <name type="scientific">Dyadobacter frigoris</name>
    <dbReference type="NCBI Taxonomy" id="2576211"/>
    <lineage>
        <taxon>Bacteria</taxon>
        <taxon>Pseudomonadati</taxon>
        <taxon>Bacteroidota</taxon>
        <taxon>Cytophagia</taxon>
        <taxon>Cytophagales</taxon>
        <taxon>Spirosomataceae</taxon>
        <taxon>Dyadobacter</taxon>
    </lineage>
</organism>
<dbReference type="Proteomes" id="UP000304900">
    <property type="component" value="Unassembled WGS sequence"/>
</dbReference>
<gene>
    <name evidence="2" type="ORF">FDK13_05475</name>
</gene>
<dbReference type="RefSeq" id="WP_137338979.1">
    <property type="nucleotide sequence ID" value="NZ_SZVO01000002.1"/>
</dbReference>
<evidence type="ECO:0000313" key="3">
    <source>
        <dbReference type="Proteomes" id="UP000304900"/>
    </source>
</evidence>
<accession>A0A4V6Y205</accession>
<evidence type="ECO:0000313" key="2">
    <source>
        <dbReference type="EMBL" id="TKT93303.1"/>
    </source>
</evidence>
<sequence>MEEQEKLDPIYIKGFNEGYLISQHMPEIADQLAKAYGTNARGQGFNHGKEQYLNEQFEQRLPSWMKHKQQKNDPEQNVGRNKNLDRDMDVEK</sequence>
<reference evidence="2 3" key="1">
    <citation type="submission" date="2019-05" db="EMBL/GenBank/DDBJ databases">
        <title>Dyadobacter AR-3-8 sp. nov., isolated from arctic soil.</title>
        <authorList>
            <person name="Chaudhary D.K."/>
        </authorList>
    </citation>
    <scope>NUCLEOTIDE SEQUENCE [LARGE SCALE GENOMIC DNA]</scope>
    <source>
        <strain evidence="2 3">AR-3-8</strain>
    </source>
</reference>
<feature type="region of interest" description="Disordered" evidence="1">
    <location>
        <begin position="61"/>
        <end position="92"/>
    </location>
</feature>
<dbReference type="OrthoDB" id="798537at2"/>
<dbReference type="AlphaFoldDB" id="A0A4V6Y205"/>
<name>A0A4V6Y205_9BACT</name>